<evidence type="ECO:0000313" key="2">
    <source>
        <dbReference type="Proteomes" id="UP000499080"/>
    </source>
</evidence>
<dbReference type="EMBL" id="BGPR01002986">
    <property type="protein sequence ID" value="GBM82059.1"/>
    <property type="molecule type" value="Genomic_DNA"/>
</dbReference>
<organism evidence="1 2">
    <name type="scientific">Araneus ventricosus</name>
    <name type="common">Orbweaver spider</name>
    <name type="synonym">Epeira ventricosa</name>
    <dbReference type="NCBI Taxonomy" id="182803"/>
    <lineage>
        <taxon>Eukaryota</taxon>
        <taxon>Metazoa</taxon>
        <taxon>Ecdysozoa</taxon>
        <taxon>Arthropoda</taxon>
        <taxon>Chelicerata</taxon>
        <taxon>Arachnida</taxon>
        <taxon>Araneae</taxon>
        <taxon>Araneomorphae</taxon>
        <taxon>Entelegynae</taxon>
        <taxon>Araneoidea</taxon>
        <taxon>Araneidae</taxon>
        <taxon>Araneus</taxon>
    </lineage>
</organism>
<reference evidence="1 2" key="1">
    <citation type="journal article" date="2019" name="Sci. Rep.">
        <title>Orb-weaving spider Araneus ventricosus genome elucidates the spidroin gene catalogue.</title>
        <authorList>
            <person name="Kono N."/>
            <person name="Nakamura H."/>
            <person name="Ohtoshi R."/>
            <person name="Moran D.A.P."/>
            <person name="Shinohara A."/>
            <person name="Yoshida Y."/>
            <person name="Fujiwara M."/>
            <person name="Mori M."/>
            <person name="Tomita M."/>
            <person name="Arakawa K."/>
        </authorList>
    </citation>
    <scope>NUCLEOTIDE SEQUENCE [LARGE SCALE GENOMIC DNA]</scope>
</reference>
<sequence length="95" mass="10958">MLLHEVKGPKSFEDLRTINGVICETVRDTCYKRGLLDNDNQWEATLAEAVVCQSTKHFRDLFCILLKTCNVGNPSELWNKFKDDLAEDFKHQAEL</sequence>
<name>A0A4Y2IXU8_ARAVE</name>
<evidence type="ECO:0000313" key="1">
    <source>
        <dbReference type="EMBL" id="GBM82059.1"/>
    </source>
</evidence>
<comment type="caution">
    <text evidence="1">The sequence shown here is derived from an EMBL/GenBank/DDBJ whole genome shotgun (WGS) entry which is preliminary data.</text>
</comment>
<dbReference type="Proteomes" id="UP000499080">
    <property type="component" value="Unassembled WGS sequence"/>
</dbReference>
<dbReference type="OrthoDB" id="6432845at2759"/>
<dbReference type="AlphaFoldDB" id="A0A4Y2IXU8"/>
<protein>
    <submittedName>
        <fullName evidence="1">Uncharacterized protein</fullName>
    </submittedName>
</protein>
<keyword evidence="2" id="KW-1185">Reference proteome</keyword>
<accession>A0A4Y2IXU8</accession>
<proteinExistence type="predicted"/>
<gene>
    <name evidence="1" type="ORF">AVEN_224077_1</name>
</gene>